<gene>
    <name evidence="2" type="ORF">EHO61_16640</name>
</gene>
<organism evidence="2 3">
    <name type="scientific">Leptospira fluminis</name>
    <dbReference type="NCBI Taxonomy" id="2484979"/>
    <lineage>
        <taxon>Bacteria</taxon>
        <taxon>Pseudomonadati</taxon>
        <taxon>Spirochaetota</taxon>
        <taxon>Spirochaetia</taxon>
        <taxon>Leptospirales</taxon>
        <taxon>Leptospiraceae</taxon>
        <taxon>Leptospira</taxon>
    </lineage>
</organism>
<keyword evidence="2" id="KW-0808">Transferase</keyword>
<feature type="region of interest" description="Disordered" evidence="1">
    <location>
        <begin position="370"/>
        <end position="390"/>
    </location>
</feature>
<keyword evidence="3" id="KW-1185">Reference proteome</keyword>
<accession>A0A4R9GKK3</accession>
<evidence type="ECO:0000313" key="2">
    <source>
        <dbReference type="EMBL" id="TGK14701.1"/>
    </source>
</evidence>
<dbReference type="SUPFAM" id="SSF55729">
    <property type="entry name" value="Acyl-CoA N-acyltransferases (Nat)"/>
    <property type="match status" value="1"/>
</dbReference>
<evidence type="ECO:0000313" key="3">
    <source>
        <dbReference type="Proteomes" id="UP000297855"/>
    </source>
</evidence>
<dbReference type="Pfam" id="PF04339">
    <property type="entry name" value="FemAB_like"/>
    <property type="match status" value="1"/>
</dbReference>
<comment type="caution">
    <text evidence="2">The sequence shown here is derived from an EMBL/GenBank/DDBJ whole genome shotgun (WGS) entry which is preliminary data.</text>
</comment>
<dbReference type="InterPro" id="IPR007434">
    <property type="entry name" value="FemAB-like"/>
</dbReference>
<dbReference type="Gene3D" id="3.40.630.30">
    <property type="match status" value="1"/>
</dbReference>
<evidence type="ECO:0000256" key="1">
    <source>
        <dbReference type="SAM" id="MobiDB-lite"/>
    </source>
</evidence>
<proteinExistence type="predicted"/>
<dbReference type="RefSeq" id="WP_135814695.1">
    <property type="nucleotide sequence ID" value="NZ_RQEV01000018.1"/>
</dbReference>
<dbReference type="Proteomes" id="UP000297855">
    <property type="component" value="Unassembled WGS sequence"/>
</dbReference>
<name>A0A4R9GKK3_9LEPT</name>
<reference evidence="2" key="1">
    <citation type="journal article" date="2019" name="PLoS Negl. Trop. Dis.">
        <title>Revisiting the worldwide diversity of Leptospira species in the environment.</title>
        <authorList>
            <person name="Vincent A.T."/>
            <person name="Schiettekatte O."/>
            <person name="Bourhy P."/>
            <person name="Veyrier F.J."/>
            <person name="Picardeau M."/>
        </authorList>
    </citation>
    <scope>NUCLEOTIDE SEQUENCE [LARGE SCALE GENOMIC DNA]</scope>
    <source>
        <strain evidence="2">SCS5</strain>
    </source>
</reference>
<dbReference type="InterPro" id="IPR016181">
    <property type="entry name" value="Acyl_CoA_acyltransferase"/>
</dbReference>
<dbReference type="PANTHER" id="PTHR47017:SF1">
    <property type="entry name" value="ACYL-COA"/>
    <property type="match status" value="1"/>
</dbReference>
<dbReference type="EMBL" id="RQEV01000018">
    <property type="protein sequence ID" value="TGK14701.1"/>
    <property type="molecule type" value="Genomic_DNA"/>
</dbReference>
<sequence length="390" mass="45748">MPLSLKARSVDSICSLSKEEWDKLSDPNNPFSDYDFYAGLEKTSCIGSKTSWHPRYVLATDSHGFHSAFPFFHKFDSYGEYIFDHAWANFFAQNGLSYYPKGLVAYPFTPVTGRRILRRDGVSVREALDALLPETFRAAEEAGLSGIHFLFLLEEEAQELSKRGFATRITHQYHWQNRNYNDFEDFLKEFKSKKRMQIRKERENIRDAGISIRVLEGDSVTQENMEQMYRFYTDTYSRKWGSPYLNLAFFREAWKTLRDKIVLILGEKEGRILGGSLNLRKGDKFYGRYWGSFEHIPFLHFECCYYSPIEYSIRNRIRIFEAGAQGEQKFLRGFPAVPTYSSHFIFHSGARNAIERFLETERMHMQEMIEETNEHSPLKEVPGLADRETR</sequence>
<dbReference type="GO" id="GO:0016740">
    <property type="term" value="F:transferase activity"/>
    <property type="evidence" value="ECO:0007669"/>
    <property type="project" value="UniProtKB-KW"/>
</dbReference>
<dbReference type="PANTHER" id="PTHR47017">
    <property type="entry name" value="ACYL-COA"/>
    <property type="match status" value="1"/>
</dbReference>
<protein>
    <submittedName>
        <fullName evidence="2">GNAT family N-acetyltransferase</fullName>
    </submittedName>
</protein>
<dbReference type="OrthoDB" id="9776898at2"/>
<dbReference type="AlphaFoldDB" id="A0A4R9GKK3"/>